<proteinExistence type="predicted"/>
<dbReference type="SUPFAM" id="SSF52172">
    <property type="entry name" value="CheY-like"/>
    <property type="match status" value="1"/>
</dbReference>
<evidence type="ECO:0000259" key="2">
    <source>
        <dbReference type="PROSITE" id="PS50110"/>
    </source>
</evidence>
<dbReference type="Gene3D" id="3.40.50.2300">
    <property type="match status" value="1"/>
</dbReference>
<dbReference type="GO" id="GO:0000160">
    <property type="term" value="P:phosphorelay signal transduction system"/>
    <property type="evidence" value="ECO:0007669"/>
    <property type="project" value="InterPro"/>
</dbReference>
<gene>
    <name evidence="3" type="ordered locus">DP0260</name>
</gene>
<feature type="domain" description="Response regulatory" evidence="2">
    <location>
        <begin position="8"/>
        <end position="120"/>
    </location>
</feature>
<organism evidence="3 4">
    <name type="scientific">Desulfotalea psychrophila (strain LSv54 / DSM 12343)</name>
    <dbReference type="NCBI Taxonomy" id="177439"/>
    <lineage>
        <taxon>Bacteria</taxon>
        <taxon>Pseudomonadati</taxon>
        <taxon>Thermodesulfobacteriota</taxon>
        <taxon>Desulfobulbia</taxon>
        <taxon>Desulfobulbales</taxon>
        <taxon>Desulfocapsaceae</taxon>
        <taxon>Desulfotalea</taxon>
    </lineage>
</organism>
<keyword evidence="4" id="KW-1185">Reference proteome</keyword>
<dbReference type="InterPro" id="IPR029787">
    <property type="entry name" value="Nucleotide_cyclase"/>
</dbReference>
<sequence>MIGKASFVLLLVVEEELLGKNLEELVRGYGYRVITAVDYAEALVATRSRRVDLLLVDHLPAGAEEEALIAMREVRRSIGLILVGADEENVYVAAVEGGALDFVAEPVMARELELKIERARRESALRYRLSLIADFDEATGLEDGNAFFVHLSRELERAQRQKRPMHLAMLYLQDVEKEQLAEIGLILKSSIRSYVDHACRCTKREFALLLPETNADQAAEIVQRVLLQNLEKNFGEQPLAIGCVSCSIEKDEDLDDAEFRLIKKARMAMEESRAAGDYSVVFRR</sequence>
<dbReference type="Gene3D" id="3.30.70.270">
    <property type="match status" value="1"/>
</dbReference>
<dbReference type="HOGENOM" id="CLU_979088_0_0_7"/>
<keyword evidence="1" id="KW-0597">Phosphoprotein</keyword>
<dbReference type="Pfam" id="PF00990">
    <property type="entry name" value="GGDEF"/>
    <property type="match status" value="1"/>
</dbReference>
<dbReference type="PROSITE" id="PS50110">
    <property type="entry name" value="RESPONSE_REGULATORY"/>
    <property type="match status" value="1"/>
</dbReference>
<dbReference type="STRING" id="177439.DP0260"/>
<accession>Q6ARN6</accession>
<dbReference type="OrthoDB" id="9778432at2"/>
<dbReference type="InterPro" id="IPR011006">
    <property type="entry name" value="CheY-like_superfamily"/>
</dbReference>
<dbReference type="SUPFAM" id="SSF55073">
    <property type="entry name" value="Nucleotide cyclase"/>
    <property type="match status" value="1"/>
</dbReference>
<dbReference type="SMART" id="SM00267">
    <property type="entry name" value="GGDEF"/>
    <property type="match status" value="1"/>
</dbReference>
<dbReference type="EMBL" id="CR522870">
    <property type="protein sequence ID" value="CAG34989.1"/>
    <property type="molecule type" value="Genomic_DNA"/>
</dbReference>
<dbReference type="SMART" id="SM00448">
    <property type="entry name" value="REC"/>
    <property type="match status" value="1"/>
</dbReference>
<reference evidence="4" key="1">
    <citation type="journal article" date="2004" name="Environ. Microbiol.">
        <title>The genome of Desulfotalea psychrophila, a sulfate-reducing bacterium from permanently cold Arctic sediments.</title>
        <authorList>
            <person name="Rabus R."/>
            <person name="Ruepp A."/>
            <person name="Frickey T."/>
            <person name="Rattei T."/>
            <person name="Fartmann B."/>
            <person name="Stark M."/>
            <person name="Bauer M."/>
            <person name="Zibat A."/>
            <person name="Lombardot T."/>
            <person name="Becker I."/>
            <person name="Amann J."/>
            <person name="Gellner K."/>
            <person name="Teeling H."/>
            <person name="Leuschner W.D."/>
            <person name="Gloeckner F.-O."/>
            <person name="Lupas A.N."/>
            <person name="Amann R."/>
            <person name="Klenk H.-P."/>
        </authorList>
    </citation>
    <scope>NUCLEOTIDE SEQUENCE [LARGE SCALE GENOMIC DNA]</scope>
    <source>
        <strain evidence="4">DSM 12343 / LSv54</strain>
    </source>
</reference>
<dbReference type="InterPro" id="IPR043128">
    <property type="entry name" value="Rev_trsase/Diguanyl_cyclase"/>
</dbReference>
<dbReference type="CDD" id="cd00156">
    <property type="entry name" value="REC"/>
    <property type="match status" value="1"/>
</dbReference>
<dbReference type="eggNOG" id="COG3706">
    <property type="taxonomic scope" value="Bacteria"/>
</dbReference>
<evidence type="ECO:0000256" key="1">
    <source>
        <dbReference type="PROSITE-ProRule" id="PRU00169"/>
    </source>
</evidence>
<name>Q6ARN6_DESPS</name>
<protein>
    <submittedName>
        <fullName evidence="3">Related to two-component system response regulator (Ntr family)</fullName>
    </submittedName>
</protein>
<evidence type="ECO:0000313" key="3">
    <source>
        <dbReference type="EMBL" id="CAG34989.1"/>
    </source>
</evidence>
<dbReference type="RefSeq" id="WP_011187505.1">
    <property type="nucleotide sequence ID" value="NC_006138.1"/>
</dbReference>
<dbReference type="InterPro" id="IPR000160">
    <property type="entry name" value="GGDEF_dom"/>
</dbReference>
<dbReference type="InterPro" id="IPR001789">
    <property type="entry name" value="Sig_transdc_resp-reg_receiver"/>
</dbReference>
<dbReference type="Proteomes" id="UP000000602">
    <property type="component" value="Chromosome"/>
</dbReference>
<feature type="modified residue" description="4-aspartylphosphate" evidence="1">
    <location>
        <position position="57"/>
    </location>
</feature>
<dbReference type="KEGG" id="dps:DP0260"/>
<dbReference type="AlphaFoldDB" id="Q6ARN6"/>
<evidence type="ECO:0000313" key="4">
    <source>
        <dbReference type="Proteomes" id="UP000000602"/>
    </source>
</evidence>